<evidence type="ECO:0000313" key="1">
    <source>
        <dbReference type="EMBL" id="MBK1855305.1"/>
    </source>
</evidence>
<evidence type="ECO:0000313" key="2">
    <source>
        <dbReference type="Proteomes" id="UP000634206"/>
    </source>
</evidence>
<dbReference type="Proteomes" id="UP000634206">
    <property type="component" value="Unassembled WGS sequence"/>
</dbReference>
<dbReference type="AlphaFoldDB" id="A0AAE2SBU6"/>
<keyword evidence="2" id="KW-1185">Reference proteome</keyword>
<organism evidence="1 2">
    <name type="scientific">Oceaniferula flava</name>
    <dbReference type="NCBI Taxonomy" id="2800421"/>
    <lineage>
        <taxon>Bacteria</taxon>
        <taxon>Pseudomonadati</taxon>
        <taxon>Verrucomicrobiota</taxon>
        <taxon>Verrucomicrobiia</taxon>
        <taxon>Verrucomicrobiales</taxon>
        <taxon>Verrucomicrobiaceae</taxon>
        <taxon>Oceaniferula</taxon>
    </lineage>
</organism>
<sequence>MRSIREIRLFLGISLLLTLGHQQIHAEESSFHANFDDLSGWKNDSSPKSPPSYSLSKGILRMSTRAETRDRVKIRTTRRFGIGRYTWRVFIPSMGKGDQSSVGAFLYRNDRHEVDFEIGYGKESLREKLKAGPNDLVCYCTSQGNPFSSDQILIKAEAWYKLAIDIAHRKDGKYLISWFVNGKQVKQLQTAFGDEITFTAHCSVENLKFIGDHIPHQENYGLFDSFHFSPPTK</sequence>
<dbReference type="SUPFAM" id="SSF49899">
    <property type="entry name" value="Concanavalin A-like lectins/glucanases"/>
    <property type="match status" value="1"/>
</dbReference>
<dbReference type="Gene3D" id="2.60.120.200">
    <property type="match status" value="1"/>
</dbReference>
<gene>
    <name evidence="1" type="ORF">JIN83_10070</name>
</gene>
<proteinExistence type="predicted"/>
<reference evidence="1" key="1">
    <citation type="submission" date="2021-01" db="EMBL/GenBank/DDBJ databases">
        <title>Modified the classification status of verrucomicrobia.</title>
        <authorList>
            <person name="Feng X."/>
        </authorList>
    </citation>
    <scope>NUCLEOTIDE SEQUENCE</scope>
    <source>
        <strain evidence="1">5K15</strain>
    </source>
</reference>
<dbReference type="InterPro" id="IPR013320">
    <property type="entry name" value="ConA-like_dom_sf"/>
</dbReference>
<accession>A0AAE2SBU6</accession>
<dbReference type="RefSeq" id="WP_309489918.1">
    <property type="nucleotide sequence ID" value="NZ_JAENIG010000006.1"/>
</dbReference>
<dbReference type="EMBL" id="JAENIG010000006">
    <property type="protein sequence ID" value="MBK1855305.1"/>
    <property type="molecule type" value="Genomic_DNA"/>
</dbReference>
<comment type="caution">
    <text evidence="1">The sequence shown here is derived from an EMBL/GenBank/DDBJ whole genome shotgun (WGS) entry which is preliminary data.</text>
</comment>
<protein>
    <submittedName>
        <fullName evidence="1">Uncharacterized protein</fullName>
    </submittedName>
</protein>
<name>A0AAE2SBU6_9BACT</name>